<dbReference type="Proteomes" id="UP000240429">
    <property type="component" value="Unassembled WGS sequence"/>
</dbReference>
<dbReference type="AlphaFoldDB" id="A0A2P8QDR4"/>
<gene>
    <name evidence="2" type="ORF">C6Y14_04940</name>
</gene>
<keyword evidence="3" id="KW-1185">Reference proteome</keyword>
<comment type="caution">
    <text evidence="2">The sequence shown here is derived from an EMBL/GenBank/DDBJ whole genome shotgun (WGS) entry which is preliminary data.</text>
</comment>
<dbReference type="EMBL" id="PYBJ01000002">
    <property type="protein sequence ID" value="PSM44387.1"/>
    <property type="molecule type" value="Genomic_DNA"/>
</dbReference>
<protein>
    <submittedName>
        <fullName evidence="2">Uncharacterized protein</fullName>
    </submittedName>
</protein>
<evidence type="ECO:0000313" key="3">
    <source>
        <dbReference type="Proteomes" id="UP000240429"/>
    </source>
</evidence>
<reference evidence="2 3" key="1">
    <citation type="submission" date="2018-03" db="EMBL/GenBank/DDBJ databases">
        <title>Streptomyces dioscori sp. nov., a novel endophytic actinobacterium isolated from bulbil of Dioscorea bulbifera L.</title>
        <authorList>
            <person name="Zhikuan W."/>
        </authorList>
    </citation>
    <scope>NUCLEOTIDE SEQUENCE [LARGE SCALE GENOMIC DNA]</scope>
    <source>
        <strain evidence="2 3">A217</strain>
    </source>
</reference>
<feature type="region of interest" description="Disordered" evidence="1">
    <location>
        <begin position="1"/>
        <end position="38"/>
    </location>
</feature>
<sequence length="73" mass="7896">MGERAWMRVRRARGARDGAGRTRPPHSAPAPGPCDRPPPLVALGRVREERAGAGLVADALLRTSGRPWCPDIF</sequence>
<name>A0A2P8QDR4_9ACTN</name>
<evidence type="ECO:0000313" key="2">
    <source>
        <dbReference type="EMBL" id="PSM44387.1"/>
    </source>
</evidence>
<accession>A0A2P8QDR4</accession>
<feature type="compositionally biased region" description="Pro residues" evidence="1">
    <location>
        <begin position="26"/>
        <end position="38"/>
    </location>
</feature>
<organism evidence="2 3">
    <name type="scientific">Streptomyces dioscori</name>
    <dbReference type="NCBI Taxonomy" id="2109333"/>
    <lineage>
        <taxon>Bacteria</taxon>
        <taxon>Bacillati</taxon>
        <taxon>Actinomycetota</taxon>
        <taxon>Actinomycetes</taxon>
        <taxon>Kitasatosporales</taxon>
        <taxon>Streptomycetaceae</taxon>
        <taxon>Streptomyces</taxon>
        <taxon>Streptomyces aurantiacus group</taxon>
    </lineage>
</organism>
<evidence type="ECO:0000256" key="1">
    <source>
        <dbReference type="SAM" id="MobiDB-lite"/>
    </source>
</evidence>
<proteinExistence type="predicted"/>